<feature type="binding site" evidence="14">
    <location>
        <position position="117"/>
    </location>
    <ligand>
        <name>ATP</name>
        <dbReference type="ChEBI" id="CHEBI:30616"/>
    </ligand>
</feature>
<evidence type="ECO:0000256" key="2">
    <source>
        <dbReference type="ARBA" id="ARBA00007663"/>
    </source>
</evidence>
<evidence type="ECO:0000256" key="11">
    <source>
        <dbReference type="ARBA" id="ARBA00029774"/>
    </source>
</evidence>
<sequence>MSVFSTKVLPPTAAAIEEAVHLLRAGEVVAFPTETVYGLGANGFDAAACAKIYEAKGRPSDNPLILHIAHRAMLDEVALDVPEMAEHLLAAFAPGPLTLVLRRCAAVPDRITGGLATVGVRMPENDAALALIRAAGFPLAAPSANTSGRPSPTTAETVLEDLAGRIPLILDGGPCRFGVESTIVDVTGEAAVILRPGAITREMLEEVVADVRLDPGLAAQERAAQMSVGAMCPAAANSAEASETAGMHTVAAAPRAPGMKYTHYAPRAPLTLLAAPPAALPAAFRAALAEAAGKSVGLIVTDETAAALAGEAEEDFVVRLGARKDVRSIAAHLYEALRAFDEKKVDFILGEALDESGLGLAIMNRLKKAAGYRIRRF</sequence>
<feature type="binding site" evidence="14">
    <location>
        <position position="181"/>
    </location>
    <ligand>
        <name>L-threonine</name>
        <dbReference type="ChEBI" id="CHEBI:57926"/>
    </ligand>
</feature>
<dbReference type="InterPro" id="IPR017945">
    <property type="entry name" value="DHBP_synth_RibB-like_a/b_dom"/>
</dbReference>
<evidence type="ECO:0000256" key="1">
    <source>
        <dbReference type="ARBA" id="ARBA00004496"/>
    </source>
</evidence>
<protein>
    <recommendedName>
        <fullName evidence="4 13">Threonylcarbamoyl-AMP synthase</fullName>
        <shortName evidence="13">TC-AMP synthase</shortName>
        <ecNumber evidence="3 13">2.7.7.87</ecNumber>
    </recommendedName>
    <alternativeName>
        <fullName evidence="11 13">L-threonylcarbamoyladenylate synthase</fullName>
    </alternativeName>
</protein>
<reference evidence="16 17" key="1">
    <citation type="submission" date="2009-09" db="EMBL/GenBank/DDBJ databases">
        <authorList>
            <person name="Weinstock G."/>
            <person name="Sodergren E."/>
            <person name="Clifton S."/>
            <person name="Fulton L."/>
            <person name="Fulton B."/>
            <person name="Courtney L."/>
            <person name="Fronick C."/>
            <person name="Harrison M."/>
            <person name="Strong C."/>
            <person name="Farmer C."/>
            <person name="Delahaunty K."/>
            <person name="Markovic C."/>
            <person name="Hall O."/>
            <person name="Minx P."/>
            <person name="Tomlinson C."/>
            <person name="Mitreva M."/>
            <person name="Nelson J."/>
            <person name="Hou S."/>
            <person name="Wollam A."/>
            <person name="Pepin K.H."/>
            <person name="Johnson M."/>
            <person name="Bhonagiri V."/>
            <person name="Nash W.E."/>
            <person name="Warren W."/>
            <person name="Chinwalla A."/>
            <person name="Mardis E.R."/>
            <person name="Wilson R.K."/>
        </authorList>
    </citation>
    <scope>NUCLEOTIDE SEQUENCE [LARGE SCALE GENOMIC DNA]</scope>
    <source>
        <strain evidence="17">ATCC 35185 / DSM 20758 / VPI D19B-28</strain>
    </source>
</reference>
<keyword evidence="8 13" id="KW-0548">Nucleotidyltransferase</keyword>
<evidence type="ECO:0000259" key="15">
    <source>
        <dbReference type="PROSITE" id="PS51163"/>
    </source>
</evidence>
<keyword evidence="5 13" id="KW-0963">Cytoplasm</keyword>
<evidence type="ECO:0000256" key="3">
    <source>
        <dbReference type="ARBA" id="ARBA00012584"/>
    </source>
</evidence>
<dbReference type="GO" id="GO:0005737">
    <property type="term" value="C:cytoplasm"/>
    <property type="evidence" value="ECO:0007669"/>
    <property type="project" value="UniProtKB-SubCell"/>
</dbReference>
<dbReference type="GO" id="GO:0005524">
    <property type="term" value="F:ATP binding"/>
    <property type="evidence" value="ECO:0007669"/>
    <property type="project" value="UniProtKB-UniRule"/>
</dbReference>
<evidence type="ECO:0000256" key="10">
    <source>
        <dbReference type="ARBA" id="ARBA00022840"/>
    </source>
</evidence>
<feature type="binding site" evidence="14">
    <location>
        <position position="141"/>
    </location>
    <ligand>
        <name>L-threonine</name>
        <dbReference type="ChEBI" id="CHEBI:57926"/>
    </ligand>
</feature>
<evidence type="ECO:0000256" key="8">
    <source>
        <dbReference type="ARBA" id="ARBA00022695"/>
    </source>
</evidence>
<feature type="binding site" evidence="14">
    <location>
        <position position="264"/>
    </location>
    <ligand>
        <name>ATP</name>
        <dbReference type="ChEBI" id="CHEBI:30616"/>
    </ligand>
</feature>
<organism evidence="16 17">
    <name type="scientific">Selenomonas sputigena (strain ATCC 35185 / DSM 20758 / CCUG 44933 / VPI D19B-28)</name>
    <dbReference type="NCBI Taxonomy" id="546271"/>
    <lineage>
        <taxon>Bacteria</taxon>
        <taxon>Bacillati</taxon>
        <taxon>Bacillota</taxon>
        <taxon>Negativicutes</taxon>
        <taxon>Selenomonadales</taxon>
        <taxon>Selenomonadaceae</taxon>
        <taxon>Selenomonas</taxon>
    </lineage>
</organism>
<dbReference type="NCBIfam" id="TIGR00057">
    <property type="entry name" value="L-threonylcarbamoyladenylate synthase"/>
    <property type="match status" value="1"/>
</dbReference>
<evidence type="ECO:0000256" key="14">
    <source>
        <dbReference type="PIRSR" id="PIRSR004930-1"/>
    </source>
</evidence>
<feature type="binding site" evidence="14">
    <location>
        <position position="143"/>
    </location>
    <ligand>
        <name>ATP</name>
        <dbReference type="ChEBI" id="CHEBI:30616"/>
    </ligand>
</feature>
<evidence type="ECO:0000256" key="13">
    <source>
        <dbReference type="PIRNR" id="PIRNR004930"/>
    </source>
</evidence>
<keyword evidence="9 13" id="KW-0547">Nucleotide-binding</keyword>
<dbReference type="Gene3D" id="3.40.50.11030">
    <property type="entry name" value="Threonylcarbamoyl-AMP synthase, C-terminal domain"/>
    <property type="match status" value="1"/>
</dbReference>
<evidence type="ECO:0000256" key="9">
    <source>
        <dbReference type="ARBA" id="ARBA00022741"/>
    </source>
</evidence>
<keyword evidence="10 13" id="KW-0067">ATP-binding</keyword>
<keyword evidence="6 13" id="KW-0808">Transferase</keyword>
<dbReference type="GO" id="GO:0061710">
    <property type="term" value="F:L-threonylcarbamoyladenylate synthase"/>
    <property type="evidence" value="ECO:0007669"/>
    <property type="project" value="UniProtKB-EC"/>
</dbReference>
<dbReference type="Proteomes" id="UP000003505">
    <property type="component" value="Unassembled WGS sequence"/>
</dbReference>
<feature type="binding site" evidence="14">
    <location>
        <position position="62"/>
    </location>
    <ligand>
        <name>ATP</name>
        <dbReference type="ChEBI" id="CHEBI:30616"/>
    </ligand>
</feature>
<dbReference type="InterPro" id="IPR006070">
    <property type="entry name" value="Sua5-like_dom"/>
</dbReference>
<comment type="similarity">
    <text evidence="2 13">Belongs to the SUA5 family.</text>
</comment>
<dbReference type="PANTHER" id="PTHR17490:SF16">
    <property type="entry name" value="THREONYLCARBAMOYL-AMP SYNTHASE"/>
    <property type="match status" value="1"/>
</dbReference>
<dbReference type="GO" id="GO:0000049">
    <property type="term" value="F:tRNA binding"/>
    <property type="evidence" value="ECO:0007669"/>
    <property type="project" value="TreeGrafter"/>
</dbReference>
<feature type="binding site" evidence="14">
    <location>
        <position position="195"/>
    </location>
    <ligand>
        <name>ATP</name>
        <dbReference type="ChEBI" id="CHEBI:30616"/>
    </ligand>
</feature>
<dbReference type="STRING" id="546271.Selsp_2193"/>
<dbReference type="InterPro" id="IPR005145">
    <property type="entry name" value="Sua5_C"/>
</dbReference>
<proteinExistence type="inferred from homology"/>
<comment type="function">
    <text evidence="13">Required for the formation of a threonylcarbamoyl group on adenosine at position 37 (t(6)A37) in tRNAs that read codons beginning with adenine.</text>
</comment>
<dbReference type="Pfam" id="PF01300">
    <property type="entry name" value="Sua5_yciO_yrdC"/>
    <property type="match status" value="1"/>
</dbReference>
<feature type="binding site" evidence="14">
    <location>
        <position position="121"/>
    </location>
    <ligand>
        <name>L-threonine</name>
        <dbReference type="ChEBI" id="CHEBI:57926"/>
    </ligand>
</feature>
<comment type="caution">
    <text evidence="16">The sequence shown here is derived from an EMBL/GenBank/DDBJ whole genome shotgun (WGS) entry which is preliminary data.</text>
</comment>
<dbReference type="GO" id="GO:0008033">
    <property type="term" value="P:tRNA processing"/>
    <property type="evidence" value="ECO:0007669"/>
    <property type="project" value="UniProtKB-KW"/>
</dbReference>
<evidence type="ECO:0000313" key="17">
    <source>
        <dbReference type="Proteomes" id="UP000003505"/>
    </source>
</evidence>
<dbReference type="Pfam" id="PF03481">
    <property type="entry name" value="Sua5_C"/>
    <property type="match status" value="1"/>
</dbReference>
<evidence type="ECO:0000256" key="4">
    <source>
        <dbReference type="ARBA" id="ARBA00015492"/>
    </source>
</evidence>
<evidence type="ECO:0000256" key="7">
    <source>
        <dbReference type="ARBA" id="ARBA00022694"/>
    </source>
</evidence>
<dbReference type="EMBL" id="ACKP02000046">
    <property type="protein sequence ID" value="EEX76680.1"/>
    <property type="molecule type" value="Genomic_DNA"/>
</dbReference>
<feature type="binding site" evidence="14">
    <location>
        <position position="58"/>
    </location>
    <ligand>
        <name>ATP</name>
        <dbReference type="ChEBI" id="CHEBI:30616"/>
    </ligand>
</feature>
<gene>
    <name evidence="16" type="ORF">SELSPUOL_02010</name>
</gene>
<evidence type="ECO:0000256" key="6">
    <source>
        <dbReference type="ARBA" id="ARBA00022679"/>
    </source>
</evidence>
<dbReference type="eggNOG" id="COG0009">
    <property type="taxonomic scope" value="Bacteria"/>
</dbReference>
<evidence type="ECO:0000256" key="12">
    <source>
        <dbReference type="ARBA" id="ARBA00048366"/>
    </source>
</evidence>
<dbReference type="GO" id="GO:0003725">
    <property type="term" value="F:double-stranded RNA binding"/>
    <property type="evidence" value="ECO:0007669"/>
    <property type="project" value="UniProtKB-UniRule"/>
</dbReference>
<dbReference type="PANTHER" id="PTHR17490">
    <property type="entry name" value="SUA5"/>
    <property type="match status" value="1"/>
</dbReference>
<dbReference type="AlphaFoldDB" id="C9LX04"/>
<dbReference type="RefSeq" id="WP_006193328.1">
    <property type="nucleotide sequence ID" value="NC_015437.1"/>
</dbReference>
<feature type="binding site" evidence="14">
    <location>
        <position position="35"/>
    </location>
    <ligand>
        <name>L-threonine</name>
        <dbReference type="ChEBI" id="CHEBI:57926"/>
    </ligand>
</feature>
<comment type="catalytic activity">
    <reaction evidence="12 13">
        <text>L-threonine + hydrogencarbonate + ATP = L-threonylcarbamoyladenylate + diphosphate + H2O</text>
        <dbReference type="Rhea" id="RHEA:36407"/>
        <dbReference type="ChEBI" id="CHEBI:15377"/>
        <dbReference type="ChEBI" id="CHEBI:17544"/>
        <dbReference type="ChEBI" id="CHEBI:30616"/>
        <dbReference type="ChEBI" id="CHEBI:33019"/>
        <dbReference type="ChEBI" id="CHEBI:57926"/>
        <dbReference type="ChEBI" id="CHEBI:73682"/>
        <dbReference type="EC" id="2.7.7.87"/>
    </reaction>
</comment>
<dbReference type="FunFam" id="3.90.870.10:FF:000009">
    <property type="entry name" value="Threonylcarbamoyl-AMP synthase, putative"/>
    <property type="match status" value="1"/>
</dbReference>
<feature type="domain" description="YrdC-like" evidence="15">
    <location>
        <begin position="13"/>
        <end position="199"/>
    </location>
</feature>
<dbReference type="InterPro" id="IPR050156">
    <property type="entry name" value="TC-AMP_synthase_SUA5"/>
</dbReference>
<dbReference type="InterPro" id="IPR010923">
    <property type="entry name" value="T(6)A37_SUA5"/>
</dbReference>
<name>C9LX04_SELS3</name>
<feature type="binding site" evidence="14">
    <location>
        <position position="151"/>
    </location>
    <ligand>
        <name>ATP</name>
        <dbReference type="ChEBI" id="CHEBI:30616"/>
    </ligand>
</feature>
<dbReference type="GO" id="GO:0006450">
    <property type="term" value="P:regulation of translational fidelity"/>
    <property type="evidence" value="ECO:0007669"/>
    <property type="project" value="TreeGrafter"/>
</dbReference>
<dbReference type="PROSITE" id="PS51163">
    <property type="entry name" value="YRDC"/>
    <property type="match status" value="1"/>
</dbReference>
<evidence type="ECO:0000313" key="16">
    <source>
        <dbReference type="EMBL" id="EEX76680.1"/>
    </source>
</evidence>
<feature type="binding site" evidence="14">
    <location>
        <position position="67"/>
    </location>
    <ligand>
        <name>L-threonine</name>
        <dbReference type="ChEBI" id="CHEBI:57926"/>
    </ligand>
</feature>
<dbReference type="SUPFAM" id="SSF55821">
    <property type="entry name" value="YrdC/RibB"/>
    <property type="match status" value="1"/>
</dbReference>
<dbReference type="PIRSF" id="PIRSF004930">
    <property type="entry name" value="Tln_factor_SUA5"/>
    <property type="match status" value="1"/>
</dbReference>
<accession>C9LX04</accession>
<keyword evidence="7 13" id="KW-0819">tRNA processing</keyword>
<dbReference type="Gene3D" id="3.90.870.10">
    <property type="entry name" value="DHBP synthase"/>
    <property type="match status" value="1"/>
</dbReference>
<dbReference type="EC" id="2.7.7.87" evidence="3 13"/>
<evidence type="ECO:0000256" key="5">
    <source>
        <dbReference type="ARBA" id="ARBA00022490"/>
    </source>
</evidence>
<comment type="subcellular location">
    <subcellularLocation>
        <location evidence="1 13">Cytoplasm</location>
    </subcellularLocation>
</comment>
<dbReference type="InterPro" id="IPR038385">
    <property type="entry name" value="Sua5/YwlC_C"/>
</dbReference>